<reference evidence="2" key="2">
    <citation type="submission" date="2025-09" db="UniProtKB">
        <authorList>
            <consortium name="Ensembl"/>
        </authorList>
    </citation>
    <scope>IDENTIFICATION</scope>
</reference>
<organism evidence="2 3">
    <name type="scientific">Amazona collaria</name>
    <name type="common">yellow-billed parrot</name>
    <dbReference type="NCBI Taxonomy" id="241587"/>
    <lineage>
        <taxon>Eukaryota</taxon>
        <taxon>Metazoa</taxon>
        <taxon>Chordata</taxon>
        <taxon>Craniata</taxon>
        <taxon>Vertebrata</taxon>
        <taxon>Euteleostomi</taxon>
        <taxon>Archelosauria</taxon>
        <taxon>Archosauria</taxon>
        <taxon>Dinosauria</taxon>
        <taxon>Saurischia</taxon>
        <taxon>Theropoda</taxon>
        <taxon>Coelurosauria</taxon>
        <taxon>Aves</taxon>
        <taxon>Neognathae</taxon>
        <taxon>Neoaves</taxon>
        <taxon>Telluraves</taxon>
        <taxon>Australaves</taxon>
        <taxon>Psittaciformes</taxon>
        <taxon>Psittacidae</taxon>
        <taxon>Amazona</taxon>
    </lineage>
</organism>
<evidence type="ECO:0000313" key="2">
    <source>
        <dbReference type="Ensembl" id="ENSACOP00000003694.1"/>
    </source>
</evidence>
<keyword evidence="3" id="KW-1185">Reference proteome</keyword>
<accession>A0A8B9F9F5</accession>
<feature type="signal peptide" evidence="1">
    <location>
        <begin position="1"/>
        <end position="20"/>
    </location>
</feature>
<protein>
    <recommendedName>
        <fullName evidence="4">Secreted protein</fullName>
    </recommendedName>
</protein>
<evidence type="ECO:0000256" key="1">
    <source>
        <dbReference type="SAM" id="SignalP"/>
    </source>
</evidence>
<keyword evidence="1" id="KW-0732">Signal</keyword>
<proteinExistence type="predicted"/>
<dbReference type="Ensembl" id="ENSACOT00000003830.1">
    <property type="protein sequence ID" value="ENSACOP00000003694.1"/>
    <property type="gene ID" value="ENSACOG00000002610.1"/>
</dbReference>
<dbReference type="AlphaFoldDB" id="A0A8B9F9F5"/>
<evidence type="ECO:0008006" key="4">
    <source>
        <dbReference type="Google" id="ProtNLM"/>
    </source>
</evidence>
<feature type="chain" id="PRO_5034797435" description="Secreted protein" evidence="1">
    <location>
        <begin position="21"/>
        <end position="95"/>
    </location>
</feature>
<dbReference type="PANTHER" id="PTHR46785:SF1">
    <property type="entry name" value="VON WILLEBRAND FACTOR A DOMAIN-CONTAINING PROTEIN 3B"/>
    <property type="match status" value="1"/>
</dbReference>
<name>A0A8B9F9F5_9PSIT</name>
<reference evidence="2" key="1">
    <citation type="submission" date="2025-08" db="UniProtKB">
        <authorList>
            <consortium name="Ensembl"/>
        </authorList>
    </citation>
    <scope>IDENTIFICATION</scope>
</reference>
<sequence>MNCVIQEILFGLFSLLATKGDLPLQNSLDISSALWLKTHGLVARRLTIMDALAPTAVPHGTKYIPVLDKHVVSKVIIAFPSVYCRRLMSKCVMHI</sequence>
<dbReference type="Proteomes" id="UP000694522">
    <property type="component" value="Unplaced"/>
</dbReference>
<evidence type="ECO:0000313" key="3">
    <source>
        <dbReference type="Proteomes" id="UP000694522"/>
    </source>
</evidence>
<dbReference type="PANTHER" id="PTHR46785">
    <property type="entry name" value="VON WILLEBRAND FACTOR A DOMAIN-CONTAINING PROTEIN 3B"/>
    <property type="match status" value="1"/>
</dbReference>